<evidence type="ECO:0000256" key="1">
    <source>
        <dbReference type="ARBA" id="ARBA00023239"/>
    </source>
</evidence>
<dbReference type="GO" id="GO:0016787">
    <property type="term" value="F:hydrolase activity"/>
    <property type="evidence" value="ECO:0007669"/>
    <property type="project" value="UniProtKB-KW"/>
</dbReference>
<dbReference type="GO" id="GO:0016831">
    <property type="term" value="F:carboxy-lyase activity"/>
    <property type="evidence" value="ECO:0007669"/>
    <property type="project" value="InterPro"/>
</dbReference>
<dbReference type="SUPFAM" id="SSF51556">
    <property type="entry name" value="Metallo-dependent hydrolases"/>
    <property type="match status" value="1"/>
</dbReference>
<keyword evidence="4" id="KW-1185">Reference proteome</keyword>
<dbReference type="InterPro" id="IPR032465">
    <property type="entry name" value="ACMSD"/>
</dbReference>
<dbReference type="AlphaFoldDB" id="A0A1J7BV87"/>
<proteinExistence type="predicted"/>
<dbReference type="InterPro" id="IPR006680">
    <property type="entry name" value="Amidohydro-rel"/>
</dbReference>
<keyword evidence="1" id="KW-0456">Lyase</keyword>
<dbReference type="InterPro" id="IPR032466">
    <property type="entry name" value="Metal_Hydrolase"/>
</dbReference>
<reference evidence="3 4" key="1">
    <citation type="submission" date="2016-10" db="EMBL/GenBank/DDBJ databases">
        <title>Draft Genome Sequence of Rhizobacteria Flavobacterium johnsoniae CI04.</title>
        <authorList>
            <person name="Bravo J.I."/>
            <person name="Lozano G.L."/>
            <person name="Handelsman J."/>
        </authorList>
    </citation>
    <scope>NUCLEOTIDE SEQUENCE [LARGE SCALE GENOMIC DNA]</scope>
    <source>
        <strain evidence="3 4">CI04</strain>
    </source>
</reference>
<accession>A0A1J7BV87</accession>
<comment type="caution">
    <text evidence="3">The sequence shown here is derived from an EMBL/GenBank/DDBJ whole genome shotgun (WGS) entry which is preliminary data.</text>
</comment>
<evidence type="ECO:0000259" key="2">
    <source>
        <dbReference type="Pfam" id="PF04909"/>
    </source>
</evidence>
<dbReference type="Gene3D" id="3.20.20.140">
    <property type="entry name" value="Metal-dependent hydrolases"/>
    <property type="match status" value="1"/>
</dbReference>
<dbReference type="GO" id="GO:0005829">
    <property type="term" value="C:cytosol"/>
    <property type="evidence" value="ECO:0007669"/>
    <property type="project" value="TreeGrafter"/>
</dbReference>
<name>A0A1J7BV87_FLAJO</name>
<keyword evidence="3" id="KW-0378">Hydrolase</keyword>
<dbReference type="PANTHER" id="PTHR21240">
    <property type="entry name" value="2-AMINO-3-CARBOXYLMUCONATE-6-SEMIALDEHYDE DECARBOXYLASE"/>
    <property type="match status" value="1"/>
</dbReference>
<evidence type="ECO:0000313" key="3">
    <source>
        <dbReference type="EMBL" id="OIV42606.1"/>
    </source>
</evidence>
<dbReference type="Pfam" id="PF04909">
    <property type="entry name" value="Amidohydro_2"/>
    <property type="match status" value="1"/>
</dbReference>
<sequence>MKIITIEEHFSSPKISEKMKQFQPKNSDAEKDKDVKALIKHYLPTNEDIEDVGARRLKFMDESGIDMQVISYGSGSPQGIADPKMAIELCAEANDELACLIKQNPTRFAGFATLPVADPVAAAAELERAVKDLGFKGALLAGTFQDKFFDDSVFFPIFEKAAHLNVPIYLHPGIIDKKVADYYFKNENWPNLVNGIFPTSGFGWHMDSGIHVLRMILSGIFDKLPNLKLISGHWGEFVPFFLERMDEELGAAASHLKRKISEYYKENVYITPSGIFSETQLQFAIAQVGADHIIYSGDYPYLMKKETGDFLKNASISEEDKAKIGHLNVEKLLNL</sequence>
<dbReference type="Proteomes" id="UP000182826">
    <property type="component" value="Unassembled WGS sequence"/>
</dbReference>
<dbReference type="GO" id="GO:0019748">
    <property type="term" value="P:secondary metabolic process"/>
    <property type="evidence" value="ECO:0007669"/>
    <property type="project" value="TreeGrafter"/>
</dbReference>
<dbReference type="PANTHER" id="PTHR21240:SF30">
    <property type="entry name" value="AMIDOHYDROLASE-RELATED DOMAIN-CONTAINING PROTEIN-RELATED"/>
    <property type="match status" value="1"/>
</dbReference>
<organism evidence="3 4">
    <name type="scientific">Flavobacterium johnsoniae</name>
    <name type="common">Cytophaga johnsonae</name>
    <dbReference type="NCBI Taxonomy" id="986"/>
    <lineage>
        <taxon>Bacteria</taxon>
        <taxon>Pseudomonadati</taxon>
        <taxon>Bacteroidota</taxon>
        <taxon>Flavobacteriia</taxon>
        <taxon>Flavobacteriales</taxon>
        <taxon>Flavobacteriaceae</taxon>
        <taxon>Flavobacterium</taxon>
    </lineage>
</organism>
<dbReference type="EMBL" id="MLFK01000005">
    <property type="protein sequence ID" value="OIV42606.1"/>
    <property type="molecule type" value="Genomic_DNA"/>
</dbReference>
<feature type="domain" description="Amidohydrolase-related" evidence="2">
    <location>
        <begin position="46"/>
        <end position="335"/>
    </location>
</feature>
<evidence type="ECO:0000313" key="4">
    <source>
        <dbReference type="Proteomes" id="UP000182826"/>
    </source>
</evidence>
<gene>
    <name evidence="3" type="ORF">BKM63_06960</name>
</gene>
<dbReference type="RefSeq" id="WP_071635898.1">
    <property type="nucleotide sequence ID" value="NZ_MLFK01000005.1"/>
</dbReference>
<protein>
    <submittedName>
        <fullName evidence="3">Amidohydrolase</fullName>
    </submittedName>
</protein>
<dbReference type="OrthoDB" id="9777673at2"/>